<feature type="domain" description="RING-type" evidence="11">
    <location>
        <begin position="1"/>
        <end position="200"/>
    </location>
</feature>
<dbReference type="Gramene" id="rna23363">
    <property type="protein sequence ID" value="RHN60958.1"/>
    <property type="gene ID" value="gene23363"/>
</dbReference>
<keyword evidence="10" id="KW-0862">Zinc</keyword>
<dbReference type="Pfam" id="PF01485">
    <property type="entry name" value="IBR"/>
    <property type="match status" value="2"/>
</dbReference>
<evidence type="ECO:0000256" key="9">
    <source>
        <dbReference type="ARBA" id="ARBA00022786"/>
    </source>
</evidence>
<dbReference type="GO" id="GO:0061630">
    <property type="term" value="F:ubiquitin protein ligase activity"/>
    <property type="evidence" value="ECO:0007669"/>
    <property type="project" value="UniProtKB-EC"/>
</dbReference>
<evidence type="ECO:0000256" key="6">
    <source>
        <dbReference type="ARBA" id="ARBA00022723"/>
    </source>
</evidence>
<evidence type="ECO:0000256" key="1">
    <source>
        <dbReference type="ARBA" id="ARBA00001798"/>
    </source>
</evidence>
<evidence type="ECO:0000259" key="11">
    <source>
        <dbReference type="PROSITE" id="PS51873"/>
    </source>
</evidence>
<keyword evidence="9" id="KW-0833">Ubl conjugation pathway</keyword>
<dbReference type="FunFam" id="3.30.40.10:FF:000230">
    <property type="entry name" value="RBR-type E3 ubiquitin transferase"/>
    <property type="match status" value="1"/>
</dbReference>
<protein>
    <recommendedName>
        <fullName evidence="4">RBR-type E3 ubiquitin transferase</fullName>
        <ecNumber evidence="4">2.3.2.31</ecNumber>
    </recommendedName>
</protein>
<evidence type="ECO:0000256" key="10">
    <source>
        <dbReference type="ARBA" id="ARBA00022833"/>
    </source>
</evidence>
<accession>A0A396I819</accession>
<dbReference type="GO" id="GO:0016567">
    <property type="term" value="P:protein ubiquitination"/>
    <property type="evidence" value="ECO:0007669"/>
    <property type="project" value="UniProtKB-UniPathway"/>
</dbReference>
<evidence type="ECO:0000256" key="2">
    <source>
        <dbReference type="ARBA" id="ARBA00001947"/>
    </source>
</evidence>
<dbReference type="InterPro" id="IPR002867">
    <property type="entry name" value="IBR_dom"/>
</dbReference>
<dbReference type="GO" id="GO:0008270">
    <property type="term" value="F:zinc ion binding"/>
    <property type="evidence" value="ECO:0007669"/>
    <property type="project" value="UniProtKB-KW"/>
</dbReference>
<dbReference type="EC" id="2.3.2.31" evidence="4"/>
<dbReference type="PROSITE" id="PS51873">
    <property type="entry name" value="TRIAD"/>
    <property type="match status" value="1"/>
</dbReference>
<comment type="caution">
    <text evidence="12">The sequence shown here is derived from an EMBL/GenBank/DDBJ whole genome shotgun (WGS) entry which is preliminary data.</text>
</comment>
<dbReference type="Gene3D" id="2.20.25.20">
    <property type="match status" value="1"/>
</dbReference>
<keyword evidence="5" id="KW-0808">Transferase</keyword>
<evidence type="ECO:0000256" key="3">
    <source>
        <dbReference type="ARBA" id="ARBA00004906"/>
    </source>
</evidence>
<dbReference type="SUPFAM" id="SSF57850">
    <property type="entry name" value="RING/U-box"/>
    <property type="match status" value="3"/>
</dbReference>
<dbReference type="UniPathway" id="UPA00143"/>
<dbReference type="AlphaFoldDB" id="A0A396I819"/>
<keyword evidence="6" id="KW-0479">Metal-binding</keyword>
<dbReference type="GO" id="GO:0016874">
    <property type="term" value="F:ligase activity"/>
    <property type="evidence" value="ECO:0007669"/>
    <property type="project" value="UniProtKB-KW"/>
</dbReference>
<keyword evidence="7" id="KW-0677">Repeat</keyword>
<dbReference type="InterPro" id="IPR013083">
    <property type="entry name" value="Znf_RING/FYVE/PHD"/>
</dbReference>
<name>A0A396I819_MEDTR</name>
<evidence type="ECO:0000313" key="12">
    <source>
        <dbReference type="EMBL" id="RHN60958.1"/>
    </source>
</evidence>
<keyword evidence="12" id="KW-0436">Ligase</keyword>
<dbReference type="EMBL" id="PSQE01000004">
    <property type="protein sequence ID" value="RHN60958.1"/>
    <property type="molecule type" value="Genomic_DNA"/>
</dbReference>
<organism evidence="12">
    <name type="scientific">Medicago truncatula</name>
    <name type="common">Barrel medic</name>
    <name type="synonym">Medicago tribuloides</name>
    <dbReference type="NCBI Taxonomy" id="3880"/>
    <lineage>
        <taxon>Eukaryota</taxon>
        <taxon>Viridiplantae</taxon>
        <taxon>Streptophyta</taxon>
        <taxon>Embryophyta</taxon>
        <taxon>Tracheophyta</taxon>
        <taxon>Spermatophyta</taxon>
        <taxon>Magnoliopsida</taxon>
        <taxon>eudicotyledons</taxon>
        <taxon>Gunneridae</taxon>
        <taxon>Pentapetalae</taxon>
        <taxon>rosids</taxon>
        <taxon>fabids</taxon>
        <taxon>Fabales</taxon>
        <taxon>Fabaceae</taxon>
        <taxon>Papilionoideae</taxon>
        <taxon>50 kb inversion clade</taxon>
        <taxon>NPAAA clade</taxon>
        <taxon>Hologalegina</taxon>
        <taxon>IRL clade</taxon>
        <taxon>Trifolieae</taxon>
        <taxon>Medicago</taxon>
    </lineage>
</organism>
<evidence type="ECO:0000256" key="7">
    <source>
        <dbReference type="ARBA" id="ARBA00022737"/>
    </source>
</evidence>
<dbReference type="Proteomes" id="UP000265566">
    <property type="component" value="Chromosome 4"/>
</dbReference>
<evidence type="ECO:0000256" key="8">
    <source>
        <dbReference type="ARBA" id="ARBA00022771"/>
    </source>
</evidence>
<proteinExistence type="predicted"/>
<dbReference type="SMART" id="SM00647">
    <property type="entry name" value="IBR"/>
    <property type="match status" value="2"/>
</dbReference>
<keyword evidence="8" id="KW-0863">Zinc-finger</keyword>
<comment type="pathway">
    <text evidence="3">Protein modification; protein ubiquitination.</text>
</comment>
<evidence type="ECO:0000256" key="5">
    <source>
        <dbReference type="ARBA" id="ARBA00022679"/>
    </source>
</evidence>
<dbReference type="Gene3D" id="3.30.40.10">
    <property type="entry name" value="Zinc/RING finger domain, C3HC4 (zinc finger)"/>
    <property type="match status" value="1"/>
</dbReference>
<gene>
    <name evidence="12" type="ORF">MtrunA17_Chr4g0031451</name>
</gene>
<dbReference type="InterPro" id="IPR044066">
    <property type="entry name" value="TRIAD_supradom"/>
</dbReference>
<dbReference type="InterPro" id="IPR017907">
    <property type="entry name" value="Znf_RING_CS"/>
</dbReference>
<evidence type="ECO:0000256" key="4">
    <source>
        <dbReference type="ARBA" id="ARBA00012251"/>
    </source>
</evidence>
<dbReference type="CDD" id="cd22582">
    <property type="entry name" value="BRcat_RBR_unk"/>
    <property type="match status" value="1"/>
</dbReference>
<comment type="cofactor">
    <cofactor evidence="2">
        <name>Zn(2+)</name>
        <dbReference type="ChEBI" id="CHEBI:29105"/>
    </cofactor>
</comment>
<reference evidence="12" key="1">
    <citation type="journal article" date="2018" name="Nat. Plants">
        <title>Whole-genome landscape of Medicago truncatula symbiotic genes.</title>
        <authorList>
            <person name="Pecrix Y."/>
            <person name="Gamas P."/>
            <person name="Carrere S."/>
        </authorList>
    </citation>
    <scope>NUCLEOTIDE SEQUENCE</scope>
    <source>
        <tissue evidence="12">Leaves</tissue>
    </source>
</reference>
<dbReference type="PANTHER" id="PTHR11685">
    <property type="entry name" value="RBR FAMILY RING FINGER AND IBR DOMAIN-CONTAINING"/>
    <property type="match status" value="1"/>
</dbReference>
<dbReference type="CDD" id="cd22584">
    <property type="entry name" value="Rcat_RBR_unk"/>
    <property type="match status" value="1"/>
</dbReference>
<dbReference type="PROSITE" id="PS00518">
    <property type="entry name" value="ZF_RING_1"/>
    <property type="match status" value="1"/>
</dbReference>
<dbReference type="Gene3D" id="1.20.120.1750">
    <property type="match status" value="1"/>
</dbReference>
<dbReference type="InterPro" id="IPR031127">
    <property type="entry name" value="E3_UB_ligase_RBR"/>
</dbReference>
<comment type="catalytic activity">
    <reaction evidence="1">
        <text>[E2 ubiquitin-conjugating enzyme]-S-ubiquitinyl-L-cysteine + [acceptor protein]-L-lysine = [E2 ubiquitin-conjugating enzyme]-L-cysteine + [acceptor protein]-N(6)-ubiquitinyl-L-lysine.</text>
        <dbReference type="EC" id="2.3.2.31"/>
    </reaction>
</comment>
<sequence>MEAKPAAEMFENQNCSHSFCEGCVGSYLAAKIQENIAMVKCPYPNCNGILEPHNCSTLIPKDVFERWGKALCENMVLDSQKLYCPFNDCSAMLVNDEEEVVTVSECPHCNRLFCAQCKVSWHSGVDCREFQSLEDGERGRKDLMAMELAKNKRWKRCPKCSFYVEKIEGCTRISCRCGNQFCYGCGSTWNTDSHYKCATG</sequence>